<organism evidence="4">
    <name type="scientific">marine metagenome</name>
    <dbReference type="NCBI Taxonomy" id="408172"/>
    <lineage>
        <taxon>unclassified sequences</taxon>
        <taxon>metagenomes</taxon>
        <taxon>ecological metagenomes</taxon>
    </lineage>
</organism>
<accession>A0A382CNL8</accession>
<dbReference type="Pfam" id="PF02800">
    <property type="entry name" value="Gp_dh_C"/>
    <property type="match status" value="1"/>
</dbReference>
<protein>
    <recommendedName>
        <fullName evidence="3">Glyceraldehyde 3-phosphate dehydrogenase catalytic domain-containing protein</fullName>
    </recommendedName>
</protein>
<evidence type="ECO:0000313" key="4">
    <source>
        <dbReference type="EMBL" id="SVB27720.1"/>
    </source>
</evidence>
<dbReference type="GO" id="GO:0016620">
    <property type="term" value="F:oxidoreductase activity, acting on the aldehyde or oxo group of donors, NAD or NADP as acceptor"/>
    <property type="evidence" value="ECO:0007669"/>
    <property type="project" value="InterPro"/>
</dbReference>
<dbReference type="Gene3D" id="3.40.50.720">
    <property type="entry name" value="NAD(P)-binding Rossmann-like Domain"/>
    <property type="match status" value="1"/>
</dbReference>
<reference evidence="4" key="1">
    <citation type="submission" date="2018-05" db="EMBL/GenBank/DDBJ databases">
        <authorList>
            <person name="Lanie J.A."/>
            <person name="Ng W.-L."/>
            <person name="Kazmierczak K.M."/>
            <person name="Andrzejewski T.M."/>
            <person name="Davidsen T.M."/>
            <person name="Wayne K.J."/>
            <person name="Tettelin H."/>
            <person name="Glass J.I."/>
            <person name="Rusch D."/>
            <person name="Podicherti R."/>
            <person name="Tsui H.-C.T."/>
            <person name="Winkler M.E."/>
        </authorList>
    </citation>
    <scope>NUCLEOTIDE SEQUENCE</scope>
</reference>
<evidence type="ECO:0000259" key="3">
    <source>
        <dbReference type="Pfam" id="PF02800"/>
    </source>
</evidence>
<keyword evidence="2" id="KW-0560">Oxidoreductase</keyword>
<comment type="similarity">
    <text evidence="1">Belongs to the glyceraldehyde-3-phosphate dehydrogenase family.</text>
</comment>
<dbReference type="PRINTS" id="PR00078">
    <property type="entry name" value="G3PDHDRGNASE"/>
</dbReference>
<dbReference type="PANTHER" id="PTHR43148">
    <property type="entry name" value="GLYCERALDEHYDE-3-PHOSPHATE DEHYDROGENASE 2"/>
    <property type="match status" value="1"/>
</dbReference>
<dbReference type="AlphaFoldDB" id="A0A382CNL8"/>
<dbReference type="InterPro" id="IPR020830">
    <property type="entry name" value="GlycerAld_3-P_DH_AS"/>
</dbReference>
<proteinExistence type="inferred from homology"/>
<dbReference type="Gene3D" id="3.30.360.10">
    <property type="entry name" value="Dihydrodipicolinate Reductase, domain 2"/>
    <property type="match status" value="1"/>
</dbReference>
<dbReference type="SUPFAM" id="SSF51735">
    <property type="entry name" value="NAD(P)-binding Rossmann-fold domains"/>
    <property type="match status" value="1"/>
</dbReference>
<dbReference type="CDD" id="cd18126">
    <property type="entry name" value="GAPDH_I_C"/>
    <property type="match status" value="1"/>
</dbReference>
<dbReference type="EMBL" id="UINC01035393">
    <property type="protein sequence ID" value="SVB27720.1"/>
    <property type="molecule type" value="Genomic_DNA"/>
</dbReference>
<evidence type="ECO:0000256" key="1">
    <source>
        <dbReference type="ARBA" id="ARBA00007406"/>
    </source>
</evidence>
<gene>
    <name evidence="4" type="ORF">METZ01_LOCUS180574</name>
</gene>
<sequence>KDEIDYTVVLGVNHDGLKPEHRIVSNASCTTNCLAPMAKVLHEAFGIELGVINTVHAYTNDQRLADVPHSDWRRSRAAAENVIPTTTGAARAVGKVLPELNGKLDGIAMRVPVPDGSVVDLNVLLEQSVTVDQVNNAVRSAADSGPVADVLDYSTLPIVSTDIIGNKHSSIFDAPFTRVIGNNFVKTLNWYDNEWGYSNRVVDLLTLLGSFD</sequence>
<feature type="non-terminal residue" evidence="4">
    <location>
        <position position="1"/>
    </location>
</feature>
<dbReference type="InterPro" id="IPR020829">
    <property type="entry name" value="GlycerAld_3-P_DH_cat"/>
</dbReference>
<dbReference type="InterPro" id="IPR036291">
    <property type="entry name" value="NAD(P)-bd_dom_sf"/>
</dbReference>
<feature type="domain" description="Glyceraldehyde 3-phosphate dehydrogenase catalytic" evidence="3">
    <location>
        <begin position="34"/>
        <end position="191"/>
    </location>
</feature>
<dbReference type="InterPro" id="IPR020831">
    <property type="entry name" value="GlycerAld/Erythrose_P_DH"/>
</dbReference>
<dbReference type="PROSITE" id="PS00071">
    <property type="entry name" value="GAPDH"/>
    <property type="match status" value="1"/>
</dbReference>
<evidence type="ECO:0000256" key="2">
    <source>
        <dbReference type="ARBA" id="ARBA00023002"/>
    </source>
</evidence>
<dbReference type="FunFam" id="3.30.360.10:FF:000002">
    <property type="entry name" value="Glyceraldehyde-3-phosphate dehydrogenase"/>
    <property type="match status" value="1"/>
</dbReference>
<dbReference type="SUPFAM" id="SSF55347">
    <property type="entry name" value="Glyceraldehyde-3-phosphate dehydrogenase-like, C-terminal domain"/>
    <property type="match status" value="1"/>
</dbReference>
<name>A0A382CNL8_9ZZZZ</name>